<sequence length="339" mass="37497">MTTIADLFSQHELVDYSANRTYPVMLGDTLFPTRRVEALTLDVLSRSTKVPILANVAGFDTEAEIGSREANKQVQDLALIKRKMQIKEQDLYALLNPRTPQEGDYLRNNVYGDFDVLNQGVLAQIERMAMELLATGKVTLNPDDKKSGVLDYQVPKTHQVAATTAWDSDDADPLNDLFDWSDMLDITPTRAITSKKLYRAFTRNAKVIAAVFGKDSGRVVGQADLDTFLEAQGLPIIRPYGDKYKTQGANGKFTTKTYWPDDKIALFDDEIVGEKIFGPTPEELANLSDVQGSTVANIYDMVYTESKDPVGTFEKASAVALPSLAEPDQILQATVTLSK</sequence>
<dbReference type="EMBL" id="JBHTOG010000003">
    <property type="protein sequence ID" value="MFD1431227.1"/>
    <property type="molecule type" value="Genomic_DNA"/>
</dbReference>
<dbReference type="Proteomes" id="UP001597192">
    <property type="component" value="Unassembled WGS sequence"/>
</dbReference>
<dbReference type="Pfam" id="PF03864">
    <property type="entry name" value="Phage_cap_E"/>
    <property type="match status" value="1"/>
</dbReference>
<reference evidence="2" key="1">
    <citation type="journal article" date="2019" name="Int. J. Syst. Evol. Microbiol.">
        <title>The Global Catalogue of Microorganisms (GCM) 10K type strain sequencing project: providing services to taxonomists for standard genome sequencing and annotation.</title>
        <authorList>
            <consortium name="The Broad Institute Genomics Platform"/>
            <consortium name="The Broad Institute Genome Sequencing Center for Infectious Disease"/>
            <person name="Wu L."/>
            <person name="Ma J."/>
        </authorList>
    </citation>
    <scope>NUCLEOTIDE SEQUENCE [LARGE SCALE GENOMIC DNA]</scope>
    <source>
        <strain evidence="2">CCM 8947</strain>
    </source>
</reference>
<protein>
    <submittedName>
        <fullName evidence="1">Major capsid protein</fullName>
    </submittedName>
</protein>
<accession>A0ABW4CJZ4</accession>
<comment type="caution">
    <text evidence="1">The sequence shown here is derived from an EMBL/GenBank/DDBJ whole genome shotgun (WGS) entry which is preliminary data.</text>
</comment>
<name>A0ABW4CJZ4_9LACO</name>
<evidence type="ECO:0000313" key="1">
    <source>
        <dbReference type="EMBL" id="MFD1431227.1"/>
    </source>
</evidence>
<gene>
    <name evidence="1" type="ORF">ACFQ47_00700</name>
</gene>
<proteinExistence type="predicted"/>
<dbReference type="InterPro" id="IPR053738">
    <property type="entry name" value="Lambda_capsid_assembly"/>
</dbReference>
<evidence type="ECO:0000313" key="2">
    <source>
        <dbReference type="Proteomes" id="UP001597192"/>
    </source>
</evidence>
<organism evidence="1 2">
    <name type="scientific">Lacticaseibacillus yichunensis</name>
    <dbReference type="NCBI Taxonomy" id="2486015"/>
    <lineage>
        <taxon>Bacteria</taxon>
        <taxon>Bacillati</taxon>
        <taxon>Bacillota</taxon>
        <taxon>Bacilli</taxon>
        <taxon>Lactobacillales</taxon>
        <taxon>Lactobacillaceae</taxon>
        <taxon>Lacticaseibacillus</taxon>
    </lineage>
</organism>
<keyword evidence="2" id="KW-1185">Reference proteome</keyword>
<dbReference type="Gene3D" id="3.90.1690.10">
    <property type="entry name" value="phage-related protein like domain"/>
    <property type="match status" value="1"/>
</dbReference>
<dbReference type="InterPro" id="IPR005564">
    <property type="entry name" value="Major_capsid_GpE"/>
</dbReference>
<dbReference type="RefSeq" id="WP_125697293.1">
    <property type="nucleotide sequence ID" value="NZ_JBHTOG010000003.1"/>
</dbReference>